<dbReference type="InterPro" id="IPR000979">
    <property type="entry name" value="Phosphodiesterase_MJ0936/Vps29"/>
</dbReference>
<dbReference type="NCBIfam" id="TIGR00040">
    <property type="entry name" value="yfcE"/>
    <property type="match status" value="1"/>
</dbReference>
<dbReference type="InterPro" id="IPR041802">
    <property type="entry name" value="MPP_YfcE"/>
</dbReference>
<comment type="similarity">
    <text evidence="1 2">Belongs to the metallophosphoesterase superfamily. YfcE family.</text>
</comment>
<comment type="cofactor">
    <cofactor evidence="2">
        <name>a divalent metal cation</name>
        <dbReference type="ChEBI" id="CHEBI:60240"/>
    </cofactor>
</comment>
<evidence type="ECO:0000256" key="2">
    <source>
        <dbReference type="RuleBase" id="RU362039"/>
    </source>
</evidence>
<reference evidence="4 5" key="1">
    <citation type="journal article" date="2009" name="Int. J. Syst. Evol. Microbiol.">
        <title>Paenibacillus contaminans sp. nov., isolated from a contaminated laboratory plate.</title>
        <authorList>
            <person name="Chou J.H."/>
            <person name="Lee J.H."/>
            <person name="Lin M.C."/>
            <person name="Chang P.S."/>
            <person name="Arun A.B."/>
            <person name="Young C.C."/>
            <person name="Chen W.M."/>
        </authorList>
    </citation>
    <scope>NUCLEOTIDE SEQUENCE [LARGE SCALE GENOMIC DNA]</scope>
    <source>
        <strain evidence="4 5">CKOBP-6</strain>
    </source>
</reference>
<evidence type="ECO:0000313" key="4">
    <source>
        <dbReference type="EMBL" id="RAV20810.1"/>
    </source>
</evidence>
<dbReference type="EMBL" id="QMFB01000007">
    <property type="protein sequence ID" value="RAV20810.1"/>
    <property type="molecule type" value="Genomic_DNA"/>
</dbReference>
<evidence type="ECO:0000256" key="1">
    <source>
        <dbReference type="ARBA" id="ARBA00008950"/>
    </source>
</evidence>
<dbReference type="GO" id="GO:0046872">
    <property type="term" value="F:metal ion binding"/>
    <property type="evidence" value="ECO:0007669"/>
    <property type="project" value="UniProtKB-KW"/>
</dbReference>
<dbReference type="CDD" id="cd00841">
    <property type="entry name" value="MPP_YfcE"/>
    <property type="match status" value="1"/>
</dbReference>
<evidence type="ECO:0000259" key="3">
    <source>
        <dbReference type="Pfam" id="PF12850"/>
    </source>
</evidence>
<sequence length="166" mass="18032">MRIGVVADTHIPGRANKLLPDILVNGLQQVDAIIHAGDWVTMEAADELAKLAPLHGVTGNGDGEALYRRFGSRKIVLFDGLRIGIVHGHEGPGRSTPERARRAFADESVDLIVFGHSHIPFMEKHGGTVLFNPGSPTDKRRQPKYSYGIVTVDGGSFSASHHYFSL</sequence>
<dbReference type="InterPro" id="IPR029052">
    <property type="entry name" value="Metallo-depent_PP-like"/>
</dbReference>
<dbReference type="Proteomes" id="UP000250369">
    <property type="component" value="Unassembled WGS sequence"/>
</dbReference>
<dbReference type="AlphaFoldDB" id="A0A329MMH2"/>
<feature type="domain" description="Calcineurin-like phosphoesterase" evidence="3">
    <location>
        <begin position="1"/>
        <end position="154"/>
    </location>
</feature>
<comment type="caution">
    <text evidence="4">The sequence shown here is derived from an EMBL/GenBank/DDBJ whole genome shotgun (WGS) entry which is preliminary data.</text>
</comment>
<dbReference type="GO" id="GO:0016787">
    <property type="term" value="F:hydrolase activity"/>
    <property type="evidence" value="ECO:0007669"/>
    <property type="project" value="UniProtKB-UniRule"/>
</dbReference>
<dbReference type="SUPFAM" id="SSF56300">
    <property type="entry name" value="Metallo-dependent phosphatases"/>
    <property type="match status" value="1"/>
</dbReference>
<gene>
    <name evidence="4" type="ORF">DQG23_14405</name>
</gene>
<keyword evidence="5" id="KW-1185">Reference proteome</keyword>
<dbReference type="PANTHER" id="PTHR11124">
    <property type="entry name" value="VACUOLAR SORTING PROTEIN VPS29"/>
    <property type="match status" value="1"/>
</dbReference>
<protein>
    <recommendedName>
        <fullName evidence="2">Phosphoesterase</fullName>
        <ecNumber evidence="2">3.1.4.-</ecNumber>
    </recommendedName>
</protein>
<dbReference type="Pfam" id="PF12850">
    <property type="entry name" value="Metallophos_2"/>
    <property type="match status" value="1"/>
</dbReference>
<organism evidence="4 5">
    <name type="scientific">Paenibacillus contaminans</name>
    <dbReference type="NCBI Taxonomy" id="450362"/>
    <lineage>
        <taxon>Bacteria</taxon>
        <taxon>Bacillati</taxon>
        <taxon>Bacillota</taxon>
        <taxon>Bacilli</taxon>
        <taxon>Bacillales</taxon>
        <taxon>Paenibacillaceae</taxon>
        <taxon>Paenibacillus</taxon>
    </lineage>
</organism>
<evidence type="ECO:0000313" key="5">
    <source>
        <dbReference type="Proteomes" id="UP000250369"/>
    </source>
</evidence>
<proteinExistence type="inferred from homology"/>
<keyword evidence="2" id="KW-0479">Metal-binding</keyword>
<name>A0A329MMH2_9BACL</name>
<dbReference type="EC" id="3.1.4.-" evidence="2"/>
<dbReference type="Gene3D" id="3.60.21.10">
    <property type="match status" value="1"/>
</dbReference>
<dbReference type="InterPro" id="IPR024654">
    <property type="entry name" value="Calcineurin-like_PHP_lpxH"/>
</dbReference>
<accession>A0A329MMH2</accession>
<dbReference type="OrthoDB" id="9800565at2"/>